<organism evidence="1 2">
    <name type="scientific">Cohnella silvisoli</name>
    <dbReference type="NCBI Taxonomy" id="2873699"/>
    <lineage>
        <taxon>Bacteria</taxon>
        <taxon>Bacillati</taxon>
        <taxon>Bacillota</taxon>
        <taxon>Bacilli</taxon>
        <taxon>Bacillales</taxon>
        <taxon>Paenibacillaceae</taxon>
        <taxon>Cohnella</taxon>
    </lineage>
</organism>
<dbReference type="InterPro" id="IPR003462">
    <property type="entry name" value="ODC_Mu_crystall"/>
</dbReference>
<gene>
    <name evidence="1" type="ORF">QJS35_10405</name>
</gene>
<dbReference type="Gene3D" id="3.30.1780.10">
    <property type="entry name" value="ornithine cyclodeaminase, domain 1"/>
    <property type="match status" value="1"/>
</dbReference>
<reference evidence="1 2" key="1">
    <citation type="journal article" date="2023" name="Genome Announc.">
        <title>Pan-Genome Analyses of the Genus Cohnella and Proposal of the Novel Species Cohnella silvisoli sp. nov., Isolated from Forest Soil.</title>
        <authorList>
            <person name="Wang C."/>
            <person name="Mao L."/>
            <person name="Bao G."/>
            <person name="Zhu H."/>
        </authorList>
    </citation>
    <scope>NUCLEOTIDE SEQUENCE [LARGE SCALE GENOMIC DNA]</scope>
    <source>
        <strain evidence="1 2">NL03-T5-1</strain>
    </source>
</reference>
<dbReference type="InterPro" id="IPR036291">
    <property type="entry name" value="NAD(P)-bd_dom_sf"/>
</dbReference>
<name>A0ABV1KRZ3_9BACL</name>
<protein>
    <submittedName>
        <fullName evidence="1">2,3-diaminopropionate biosynthesis protein SbnB</fullName>
    </submittedName>
</protein>
<dbReference type="PANTHER" id="PTHR13812">
    <property type="entry name" value="KETIMINE REDUCTASE MU-CRYSTALLIN"/>
    <property type="match status" value="1"/>
</dbReference>
<evidence type="ECO:0000313" key="1">
    <source>
        <dbReference type="EMBL" id="MEQ4482808.1"/>
    </source>
</evidence>
<keyword evidence="2" id="KW-1185">Reference proteome</keyword>
<dbReference type="Gene3D" id="3.40.50.720">
    <property type="entry name" value="NAD(P)-binding Rossmann-like Domain"/>
    <property type="match status" value="1"/>
</dbReference>
<dbReference type="Pfam" id="PF02423">
    <property type="entry name" value="OCD_Mu_crystall"/>
    <property type="match status" value="1"/>
</dbReference>
<comment type="caution">
    <text evidence="1">The sequence shown here is derived from an EMBL/GenBank/DDBJ whole genome shotgun (WGS) entry which is preliminary data.</text>
</comment>
<dbReference type="RefSeq" id="WP_232185517.1">
    <property type="nucleotide sequence ID" value="NZ_JAIOAP010000005.1"/>
</dbReference>
<dbReference type="InterPro" id="IPR023401">
    <property type="entry name" value="ODC_N"/>
</dbReference>
<dbReference type="Proteomes" id="UP001493487">
    <property type="component" value="Unassembled WGS sequence"/>
</dbReference>
<dbReference type="EMBL" id="JASKHM010000005">
    <property type="protein sequence ID" value="MEQ4482808.1"/>
    <property type="molecule type" value="Genomic_DNA"/>
</dbReference>
<sequence length="324" mass="36486">MIYLNDGHIREIGVDWTTLISLMESTARLMHTEEIVQPLKPYLRFRHPGNRIIAMPAFVGGEVDICGIKWISSFPGNVMHEQGLPRAHCTVILNDPSTGAPVAFFQSQWLNTLRTAAVSGVMLHKYREFERGKPLHLGIIGWGPIGRRHLEMVGEVFGDFLESVRIFDIKGVDPLTVAEPLRNKTIFCSSWQEVYGRSNVFITCTAATQRYIDSPPSPGTLLLNVSLRDYFPSSVQEVKGIVVDDWNEVCRENTDIEQLHRQCGLQEQQTFTLRNVICDNALSKLPPGEPVFFNPMGMAAFDMTLAAHYWREAERLGVGVSLEN</sequence>
<evidence type="ECO:0000313" key="2">
    <source>
        <dbReference type="Proteomes" id="UP001493487"/>
    </source>
</evidence>
<dbReference type="PANTHER" id="PTHR13812:SF19">
    <property type="entry name" value="KETIMINE REDUCTASE MU-CRYSTALLIN"/>
    <property type="match status" value="1"/>
</dbReference>
<dbReference type="SUPFAM" id="SSF51735">
    <property type="entry name" value="NAD(P)-binding Rossmann-fold domains"/>
    <property type="match status" value="1"/>
</dbReference>
<accession>A0ABV1KRZ3</accession>
<proteinExistence type="predicted"/>